<dbReference type="Proteomes" id="UP000245431">
    <property type="component" value="Chromosome PVE_r1"/>
</dbReference>
<organism evidence="2 4">
    <name type="scientific">Pseudomonas veronii 1YdBTEX2</name>
    <dbReference type="NCBI Taxonomy" id="1295141"/>
    <lineage>
        <taxon>Bacteria</taxon>
        <taxon>Pseudomonadati</taxon>
        <taxon>Pseudomonadota</taxon>
        <taxon>Gammaproteobacteria</taxon>
        <taxon>Pseudomonadales</taxon>
        <taxon>Pseudomonadaceae</taxon>
        <taxon>Pseudomonas</taxon>
    </lineage>
</organism>
<reference evidence="2" key="1">
    <citation type="submission" date="2016-07" db="EMBL/GenBank/DDBJ databases">
        <authorList>
            <person name="Bertelli C."/>
        </authorList>
    </citation>
    <scope>NUCLEOTIDE SEQUENCE</scope>
    <source>
        <strain evidence="2">1YdBTEX2</strain>
    </source>
</reference>
<dbReference type="AlphaFoldDB" id="A0A1D3JRP7"/>
<accession>A0A1D3JRP7</accession>
<name>A0A1D3JRP7_PSEVE</name>
<feature type="signal peptide" evidence="1">
    <location>
        <begin position="1"/>
        <end position="23"/>
    </location>
</feature>
<evidence type="ECO:0000313" key="4">
    <source>
        <dbReference type="Proteomes" id="UP000245431"/>
    </source>
</evidence>
<sequence>MKYSAIFLWIPVITLAVTLPAAAVEPSQRLQRASGLWKVTPSTSPFSWEICVDQPKDRLIDDDLWSDFEQECKIESESGKGDGYNFKSSCPDAKLAGSFSGDLAKSYVLTADTSFDLNGKIKTQHTVINGIFQGACPADMEPGVKKMRGGMKMKSLYINR</sequence>
<evidence type="ECO:0000313" key="3">
    <source>
        <dbReference type="EMBL" id="SBW82834.1"/>
    </source>
</evidence>
<gene>
    <name evidence="2" type="ORF">PVE_R1G0753</name>
    <name evidence="3" type="ORF">PVE_R1G4953</name>
</gene>
<evidence type="ECO:0008006" key="5">
    <source>
        <dbReference type="Google" id="ProtNLM"/>
    </source>
</evidence>
<reference evidence="4" key="2">
    <citation type="submission" date="2016-07" db="EMBL/GenBank/DDBJ databases">
        <authorList>
            <person name="Florea S."/>
            <person name="Webb J.S."/>
            <person name="Jaromczyk J."/>
            <person name="Schardl C.L."/>
        </authorList>
    </citation>
    <scope>NUCLEOTIDE SEQUENCE [LARGE SCALE GENOMIC DNA]</scope>
    <source>
        <strain evidence="4">1YdBTEX2</strain>
    </source>
</reference>
<dbReference type="EMBL" id="LT599583">
    <property type="protein sequence ID" value="SBW78641.1"/>
    <property type="molecule type" value="Genomic_DNA"/>
</dbReference>
<evidence type="ECO:0000313" key="2">
    <source>
        <dbReference type="EMBL" id="SBW78641.1"/>
    </source>
</evidence>
<feature type="chain" id="PRO_5013493960" description="DUF3617 family protein" evidence="1">
    <location>
        <begin position="24"/>
        <end position="160"/>
    </location>
</feature>
<protein>
    <recommendedName>
        <fullName evidence="5">DUF3617 family protein</fullName>
    </recommendedName>
</protein>
<dbReference type="EMBL" id="LT599583">
    <property type="protein sequence ID" value="SBW82834.1"/>
    <property type="molecule type" value="Genomic_DNA"/>
</dbReference>
<proteinExistence type="predicted"/>
<evidence type="ECO:0000256" key="1">
    <source>
        <dbReference type="SAM" id="SignalP"/>
    </source>
</evidence>
<keyword evidence="1" id="KW-0732">Signal</keyword>